<gene>
    <name evidence="3" type="ORF">SSS_4488</name>
</gene>
<name>A0A834VBI4_SARSC</name>
<dbReference type="Pfam" id="PF07189">
    <property type="entry name" value="SF3b10"/>
    <property type="match status" value="1"/>
</dbReference>
<evidence type="ECO:0000313" key="5">
    <source>
        <dbReference type="Proteomes" id="UP000070412"/>
    </source>
</evidence>
<dbReference type="InterPro" id="IPR009846">
    <property type="entry name" value="SF3b5/RDS3-10"/>
</dbReference>
<dbReference type="GO" id="GO:0016491">
    <property type="term" value="F:oxidoreductase activity"/>
    <property type="evidence" value="ECO:0007669"/>
    <property type="project" value="UniProtKB-KW"/>
</dbReference>
<evidence type="ECO:0000313" key="3">
    <source>
        <dbReference type="EMBL" id="KAF7487603.1"/>
    </source>
</evidence>
<dbReference type="AlphaFoldDB" id="A0A834VBI4"/>
<dbReference type="CDD" id="cd05233">
    <property type="entry name" value="SDR_c"/>
    <property type="match status" value="1"/>
</dbReference>
<protein>
    <submittedName>
        <fullName evidence="3">Splicing factor 3B subunit 5</fullName>
    </submittedName>
</protein>
<dbReference type="FunFam" id="3.40.50.720:FF:000084">
    <property type="entry name" value="Short-chain dehydrogenase reductase"/>
    <property type="match status" value="1"/>
</dbReference>
<organism evidence="3">
    <name type="scientific">Sarcoptes scabiei</name>
    <name type="common">Itch mite</name>
    <name type="synonym">Acarus scabiei</name>
    <dbReference type="NCBI Taxonomy" id="52283"/>
    <lineage>
        <taxon>Eukaryota</taxon>
        <taxon>Metazoa</taxon>
        <taxon>Ecdysozoa</taxon>
        <taxon>Arthropoda</taxon>
        <taxon>Chelicerata</taxon>
        <taxon>Arachnida</taxon>
        <taxon>Acari</taxon>
        <taxon>Acariformes</taxon>
        <taxon>Sarcoptiformes</taxon>
        <taxon>Astigmata</taxon>
        <taxon>Psoroptidia</taxon>
        <taxon>Sarcoptoidea</taxon>
        <taxon>Sarcoptidae</taxon>
        <taxon>Sarcoptinae</taxon>
        <taxon>Sarcoptes</taxon>
    </lineage>
</organism>
<dbReference type="PROSITE" id="PS00061">
    <property type="entry name" value="ADH_SHORT"/>
    <property type="match status" value="1"/>
</dbReference>
<reference evidence="4" key="3">
    <citation type="submission" date="2022-06" db="UniProtKB">
        <authorList>
            <consortium name="EnsemblMetazoa"/>
        </authorList>
    </citation>
    <scope>IDENTIFICATION</scope>
</reference>
<dbReference type="PRINTS" id="PR00081">
    <property type="entry name" value="GDHRDH"/>
</dbReference>
<dbReference type="InterPro" id="IPR020904">
    <property type="entry name" value="Sc_DH/Rdtase_CS"/>
</dbReference>
<keyword evidence="5" id="KW-1185">Reference proteome</keyword>
<dbReference type="PANTHER" id="PTHR43975:SF2">
    <property type="entry name" value="EG:BACR7A4.14 PROTEIN-RELATED"/>
    <property type="match status" value="1"/>
</dbReference>
<dbReference type="EnsemblMetazoa" id="SSS_4488s_mrna">
    <property type="protein sequence ID" value="KAF7487603.1"/>
    <property type="gene ID" value="SSS_4488"/>
</dbReference>
<reference evidence="3" key="2">
    <citation type="submission" date="2020-01" db="EMBL/GenBank/DDBJ databases">
        <authorList>
            <person name="Korhonen P.K.K."/>
            <person name="Guangxu M.G."/>
            <person name="Wang T.W."/>
            <person name="Stroehlein A.J.S."/>
            <person name="Young N.D."/>
            <person name="Ang C.-S.A."/>
            <person name="Fernando D.W.F."/>
            <person name="Lu H.L."/>
            <person name="Taylor S.T."/>
            <person name="Ehtesham M.E.M."/>
            <person name="Najaraj S.H.N."/>
            <person name="Harsha G.H.G."/>
            <person name="Madugundu A.M."/>
            <person name="Renuse S.R."/>
            <person name="Holt D.H."/>
            <person name="Pandey A.P."/>
            <person name="Papenfuss A.P."/>
            <person name="Gasser R.B.G."/>
            <person name="Fischer K.F."/>
        </authorList>
    </citation>
    <scope>NUCLEOTIDE SEQUENCE</scope>
    <source>
        <strain evidence="3">SSS_KF_BRIS2020</strain>
    </source>
</reference>
<dbReference type="InterPro" id="IPR036291">
    <property type="entry name" value="NAD(P)-bd_dom_sf"/>
</dbReference>
<comment type="similarity">
    <text evidence="2">Belongs to the short-chain dehydrogenases/reductases (SDR) family.</text>
</comment>
<sequence length="358" mass="39920">MADRYNIHSQLEHLQSKYIGTGHADTTKFEWLVNQHRDTYASYLGHPDMLSYFAIAENESIGRIKFSIMEKMLQPCVNNDQGWISFAMHRIANDFLQSAWSESEFDFSDKVVLITGASGGLGAHLAREFAKNEITLNHARIFPYLADVTKSDQLAAMVNASVARFGRIDILINNAGGGVLSSISDPNLSQKMHQMMDLNFHSVVELTHLTAPYLERSKGVIVTISSILGQKANQYFMPYCAAKAAVDMFVKSIALELGPKGVRVNLVRYEEKRSEVKWITLKILYHFFFGNDSINNSPTAMRTNFQSATGSENLEKTLPLRRIAKIEDVSNAVLFLASDKSSFITGANILIDGGHSLI</sequence>
<dbReference type="Gene3D" id="3.40.50.720">
    <property type="entry name" value="NAD(P)-binding Rossmann-like Domain"/>
    <property type="match status" value="2"/>
</dbReference>
<evidence type="ECO:0000313" key="4">
    <source>
        <dbReference type="EnsemblMetazoa" id="KAF7487603.1"/>
    </source>
</evidence>
<reference evidence="5" key="1">
    <citation type="journal article" date="2020" name="PLoS Negl. Trop. Dis.">
        <title>High-quality nuclear genome for Sarcoptes scabiei-A critical resource for a neglected parasite.</title>
        <authorList>
            <person name="Korhonen P.K."/>
            <person name="Gasser R.B."/>
            <person name="Ma G."/>
            <person name="Wang T."/>
            <person name="Stroehlein A.J."/>
            <person name="Young N.D."/>
            <person name="Ang C.S."/>
            <person name="Fernando D.D."/>
            <person name="Lu H.C."/>
            <person name="Taylor S."/>
            <person name="Reynolds S.L."/>
            <person name="Mofiz E."/>
            <person name="Najaraj S.H."/>
            <person name="Gowda H."/>
            <person name="Madugundu A."/>
            <person name="Renuse S."/>
            <person name="Holt D."/>
            <person name="Pandey A."/>
            <person name="Papenfuss A.T."/>
            <person name="Fischer K."/>
        </authorList>
    </citation>
    <scope>NUCLEOTIDE SEQUENCE [LARGE SCALE GENOMIC DNA]</scope>
</reference>
<keyword evidence="1" id="KW-0560">Oxidoreductase</keyword>
<dbReference type="OrthoDB" id="6496943at2759"/>
<dbReference type="InterPro" id="IPR002347">
    <property type="entry name" value="SDR_fam"/>
</dbReference>
<dbReference type="Pfam" id="PF13561">
    <property type="entry name" value="adh_short_C2"/>
    <property type="match status" value="1"/>
</dbReference>
<dbReference type="PRINTS" id="PR00080">
    <property type="entry name" value="SDRFAMILY"/>
</dbReference>
<dbReference type="Proteomes" id="UP000070412">
    <property type="component" value="Unassembled WGS sequence"/>
</dbReference>
<evidence type="ECO:0000256" key="1">
    <source>
        <dbReference type="ARBA" id="ARBA00023002"/>
    </source>
</evidence>
<evidence type="ECO:0000256" key="2">
    <source>
        <dbReference type="RuleBase" id="RU000363"/>
    </source>
</evidence>
<dbReference type="EMBL" id="WVUK01000066">
    <property type="protein sequence ID" value="KAF7487603.1"/>
    <property type="molecule type" value="Genomic_DNA"/>
</dbReference>
<dbReference type="SUPFAM" id="SSF51735">
    <property type="entry name" value="NAD(P)-binding Rossmann-fold domains"/>
    <property type="match status" value="1"/>
</dbReference>
<dbReference type="PANTHER" id="PTHR43975">
    <property type="entry name" value="ZGC:101858"/>
    <property type="match status" value="1"/>
</dbReference>
<accession>A0A834VBI4</accession>
<dbReference type="Pfam" id="PF00106">
    <property type="entry name" value="adh_short"/>
    <property type="match status" value="1"/>
</dbReference>
<proteinExistence type="inferred from homology"/>